<dbReference type="EMBL" id="FNZR01000013">
    <property type="protein sequence ID" value="SEL91930.1"/>
    <property type="molecule type" value="Genomic_DNA"/>
</dbReference>
<proteinExistence type="predicted"/>
<name>A0A1H7U4D5_9SPHI</name>
<dbReference type="AlphaFoldDB" id="A0A1H7U4D5"/>
<gene>
    <name evidence="1" type="ORF">SAMN05421740_11394</name>
</gene>
<reference evidence="2" key="1">
    <citation type="submission" date="2016-10" db="EMBL/GenBank/DDBJ databases">
        <authorList>
            <person name="Varghese N."/>
            <person name="Submissions S."/>
        </authorList>
    </citation>
    <scope>NUCLEOTIDE SEQUENCE [LARGE SCALE GENOMIC DNA]</scope>
    <source>
        <strain evidence="2">Jip14</strain>
    </source>
</reference>
<evidence type="ECO:0000313" key="1">
    <source>
        <dbReference type="EMBL" id="SEL91930.1"/>
    </source>
</evidence>
<organism evidence="1 2">
    <name type="scientific">Parapedobacter koreensis</name>
    <dbReference type="NCBI Taxonomy" id="332977"/>
    <lineage>
        <taxon>Bacteria</taxon>
        <taxon>Pseudomonadati</taxon>
        <taxon>Bacteroidota</taxon>
        <taxon>Sphingobacteriia</taxon>
        <taxon>Sphingobacteriales</taxon>
        <taxon>Sphingobacteriaceae</taxon>
        <taxon>Parapedobacter</taxon>
    </lineage>
</organism>
<protein>
    <submittedName>
        <fullName evidence="1">Uncharacterized protein</fullName>
    </submittedName>
</protein>
<sequence length="51" mass="6427">MQLYVLKLWFYHCQDKQLIKYYQKQVLHLFVDHLSLLTYLHNFWSLINLLN</sequence>
<dbReference type="Proteomes" id="UP000198916">
    <property type="component" value="Unassembled WGS sequence"/>
</dbReference>
<keyword evidence="2" id="KW-1185">Reference proteome</keyword>
<evidence type="ECO:0000313" key="2">
    <source>
        <dbReference type="Proteomes" id="UP000198916"/>
    </source>
</evidence>
<accession>A0A1H7U4D5</accession>